<feature type="domain" description="tRNA synthetases class I catalytic" evidence="4">
    <location>
        <begin position="16"/>
        <end position="231"/>
    </location>
</feature>
<dbReference type="GO" id="GO:0006423">
    <property type="term" value="P:cysteinyl-tRNA aminoacylation"/>
    <property type="evidence" value="ECO:0007669"/>
    <property type="project" value="TreeGrafter"/>
</dbReference>
<gene>
    <name evidence="5" type="ORF">METZ01_LOCUS434837</name>
</gene>
<dbReference type="PRINTS" id="PR00983">
    <property type="entry name" value="TRNASYNTHCYS"/>
</dbReference>
<evidence type="ECO:0000256" key="3">
    <source>
        <dbReference type="ARBA" id="ARBA00022840"/>
    </source>
</evidence>
<evidence type="ECO:0000259" key="4">
    <source>
        <dbReference type="Pfam" id="PF01406"/>
    </source>
</evidence>
<dbReference type="GO" id="GO:0005524">
    <property type="term" value="F:ATP binding"/>
    <property type="evidence" value="ECO:0007669"/>
    <property type="project" value="UniProtKB-KW"/>
</dbReference>
<dbReference type="InterPro" id="IPR014729">
    <property type="entry name" value="Rossmann-like_a/b/a_fold"/>
</dbReference>
<protein>
    <recommendedName>
        <fullName evidence="4">tRNA synthetases class I catalytic domain-containing protein</fullName>
    </recommendedName>
</protein>
<name>A0A382YFC3_9ZZZZ</name>
<dbReference type="EMBL" id="UINC01175380">
    <property type="protein sequence ID" value="SVD81983.1"/>
    <property type="molecule type" value="Genomic_DNA"/>
</dbReference>
<dbReference type="PANTHER" id="PTHR10890:SF3">
    <property type="entry name" value="CYSTEINE--TRNA LIGASE, CYTOPLASMIC"/>
    <property type="match status" value="1"/>
</dbReference>
<dbReference type="InterPro" id="IPR032678">
    <property type="entry name" value="tRNA-synt_1_cat_dom"/>
</dbReference>
<dbReference type="PANTHER" id="PTHR10890">
    <property type="entry name" value="CYSTEINYL-TRNA SYNTHETASE"/>
    <property type="match status" value="1"/>
</dbReference>
<dbReference type="GO" id="GO:0004817">
    <property type="term" value="F:cysteine-tRNA ligase activity"/>
    <property type="evidence" value="ECO:0007669"/>
    <property type="project" value="TreeGrafter"/>
</dbReference>
<evidence type="ECO:0000313" key="5">
    <source>
        <dbReference type="EMBL" id="SVD81983.1"/>
    </source>
</evidence>
<reference evidence="5" key="1">
    <citation type="submission" date="2018-05" db="EMBL/GenBank/DDBJ databases">
        <authorList>
            <person name="Lanie J.A."/>
            <person name="Ng W.-L."/>
            <person name="Kazmierczak K.M."/>
            <person name="Andrzejewski T.M."/>
            <person name="Davidsen T.M."/>
            <person name="Wayne K.J."/>
            <person name="Tettelin H."/>
            <person name="Glass J.I."/>
            <person name="Rusch D."/>
            <person name="Podicherti R."/>
            <person name="Tsui H.-C.T."/>
            <person name="Winkler M.E."/>
        </authorList>
    </citation>
    <scope>NUCLEOTIDE SEQUENCE</scope>
</reference>
<dbReference type="GO" id="GO:0005829">
    <property type="term" value="C:cytosol"/>
    <property type="evidence" value="ECO:0007669"/>
    <property type="project" value="TreeGrafter"/>
</dbReference>
<dbReference type="SUPFAM" id="SSF52374">
    <property type="entry name" value="Nucleotidylyl transferase"/>
    <property type="match status" value="1"/>
</dbReference>
<proteinExistence type="predicted"/>
<evidence type="ECO:0000256" key="2">
    <source>
        <dbReference type="ARBA" id="ARBA00022741"/>
    </source>
</evidence>
<evidence type="ECO:0000256" key="1">
    <source>
        <dbReference type="ARBA" id="ARBA00022598"/>
    </source>
</evidence>
<dbReference type="Pfam" id="PF01406">
    <property type="entry name" value="tRNA-synt_1e"/>
    <property type="match status" value="1"/>
</dbReference>
<dbReference type="AlphaFoldDB" id="A0A382YFC3"/>
<feature type="non-terminal residue" evidence="5">
    <location>
        <position position="231"/>
    </location>
</feature>
<organism evidence="5">
    <name type="scientific">marine metagenome</name>
    <dbReference type="NCBI Taxonomy" id="408172"/>
    <lineage>
        <taxon>unclassified sequences</taxon>
        <taxon>metagenomes</taxon>
        <taxon>ecological metagenomes</taxon>
    </lineage>
</organism>
<keyword evidence="3" id="KW-0067">ATP-binding</keyword>
<keyword evidence="1" id="KW-0436">Ligase</keyword>
<keyword evidence="2" id="KW-0547">Nucleotide-binding</keyword>
<dbReference type="InterPro" id="IPR024909">
    <property type="entry name" value="Cys-tRNA/MSH_ligase"/>
</dbReference>
<dbReference type="Gene3D" id="3.40.50.620">
    <property type="entry name" value="HUPs"/>
    <property type="match status" value="1"/>
</dbReference>
<sequence>MLLKLYNTLTRKKSSFQPLDKNKIRMYVCGPTVYDYAHIGNARPVIVFDLLSRILCYLFGKEHVLYVRNITDVDDKIIAAHQQSGEEINAITSRTIKSFHKDMRALGNLDPDEEPLATDHISEMQTLIKILLTKGHAYENKGHVLFDVKSMPDYGKLSQLNREELIAGARVEVAPYKKDPADFVLWKPSGEDQPGWNSPWGPTNGRGRPGWHIECSAMSEKFLGQTFDIHG</sequence>
<accession>A0A382YFC3</accession>